<comment type="caution">
    <text evidence="3">The sequence shown here is derived from an EMBL/GenBank/DDBJ whole genome shotgun (WGS) entry which is preliminary data.</text>
</comment>
<name>A0A816ALH1_9BILA</name>
<dbReference type="AlphaFoldDB" id="A0A816ALH1"/>
<evidence type="ECO:0000256" key="1">
    <source>
        <dbReference type="SAM" id="MobiDB-lite"/>
    </source>
</evidence>
<evidence type="ECO:0000313" key="4">
    <source>
        <dbReference type="Proteomes" id="UP000663870"/>
    </source>
</evidence>
<evidence type="ECO:0000313" key="3">
    <source>
        <dbReference type="EMBL" id="CAF1599149.1"/>
    </source>
</evidence>
<dbReference type="EMBL" id="CAJNOL010005052">
    <property type="protein sequence ID" value="CAF1599149.1"/>
    <property type="molecule type" value="Genomic_DNA"/>
</dbReference>
<evidence type="ECO:0000313" key="2">
    <source>
        <dbReference type="EMBL" id="CAF1455340.1"/>
    </source>
</evidence>
<feature type="region of interest" description="Disordered" evidence="1">
    <location>
        <begin position="349"/>
        <end position="376"/>
    </location>
</feature>
<sequence length="453" mass="50903">MHTYKSVNTKPIPLNIMDVRDEAFYDFIRQFSGKKVAELLSFQECNGVDSFLGCEDVTAVLQLKSDQFNELKKNTCITLSDGFVVLLPDPESLIINLKKVLKKKREEINKQAERLHAINSSISLATSLTLIIPTQNASSIFHPSTHTFPSSHASTLPDSLNISSSNSRTTFNPLTDEITNRITRTIIDWLDKNKHELNLVNTNLKEGVDFRLELNKRQDGIMMICKCGTKNSIGQKQGILVLSYLNSIKSRNNSNNTNNDFLFPRHHKLSKTIDSKQISSLSSSTVSLSFEAIENTISRAYSDVCSLVVGMNIYQQDQLLPLEKMSRLANLQLMKSRIVDYSCPDKYDSDFDSDSDDSSSEGDEEITGIDADDEDSFDDDDGLSDNLVNISASTFHGMRVFDWINPILAKSYFVININGTKKCLHKQTAAWLLSKDKSTLSSDHLKRVMTNNK</sequence>
<dbReference type="Proteomes" id="UP000663870">
    <property type="component" value="Unassembled WGS sequence"/>
</dbReference>
<proteinExistence type="predicted"/>
<feature type="compositionally biased region" description="Acidic residues" evidence="1">
    <location>
        <begin position="350"/>
        <end position="376"/>
    </location>
</feature>
<accession>A0A816ALH1</accession>
<keyword evidence="4" id="KW-1185">Reference proteome</keyword>
<gene>
    <name evidence="3" type="ORF">JXQ802_LOCUS48091</name>
    <name evidence="2" type="ORF">PYM288_LOCUS36719</name>
</gene>
<protein>
    <submittedName>
        <fullName evidence="3">Uncharacterized protein</fullName>
    </submittedName>
</protein>
<organism evidence="3 4">
    <name type="scientific">Rotaria sordida</name>
    <dbReference type="NCBI Taxonomy" id="392033"/>
    <lineage>
        <taxon>Eukaryota</taxon>
        <taxon>Metazoa</taxon>
        <taxon>Spiralia</taxon>
        <taxon>Gnathifera</taxon>
        <taxon>Rotifera</taxon>
        <taxon>Eurotatoria</taxon>
        <taxon>Bdelloidea</taxon>
        <taxon>Philodinida</taxon>
        <taxon>Philodinidae</taxon>
        <taxon>Rotaria</taxon>
    </lineage>
</organism>
<reference evidence="3" key="1">
    <citation type="submission" date="2021-02" db="EMBL/GenBank/DDBJ databases">
        <authorList>
            <person name="Nowell W R."/>
        </authorList>
    </citation>
    <scope>NUCLEOTIDE SEQUENCE</scope>
</reference>
<dbReference type="EMBL" id="CAJNOH010007333">
    <property type="protein sequence ID" value="CAF1455340.1"/>
    <property type="molecule type" value="Genomic_DNA"/>
</dbReference>
<dbReference type="Proteomes" id="UP000663854">
    <property type="component" value="Unassembled WGS sequence"/>
</dbReference>